<gene>
    <name evidence="2" type="ORF">O4H49_07070</name>
</gene>
<evidence type="ECO:0000313" key="3">
    <source>
        <dbReference type="Proteomes" id="UP001069802"/>
    </source>
</evidence>
<evidence type="ECO:0008006" key="4">
    <source>
        <dbReference type="Google" id="ProtNLM"/>
    </source>
</evidence>
<proteinExistence type="predicted"/>
<evidence type="ECO:0000313" key="2">
    <source>
        <dbReference type="EMBL" id="MCZ4280532.1"/>
    </source>
</evidence>
<sequence>MNKVSLPLASTPSPQAGVTTQAAQVSTIANYPPALVTRPVQEQLPGTVTGQNANGQLLVQTLLGELTINSQQKLPAGTEVLLQFRTQRPPFEILLLPQTAKAAAQTPPPHHALPNDKLTLGHTLQALMLTSSPVPSGTSSLPPALAQLQPGNGFLVRVEIPPQAPKPFTSSPSPNPGTAAPTAPSTGTTPHTQATAPQSTGTGTTTVTTPSIVTTTSGTTIIQGTVTGTNQGFPVVQTPLGSIQLSIKAPITSGTSLTLTLSPQMENETSLSGFSLSAREGAPGQDLRSLLQTALTSLIHQGQGNALASHLPHQGPALTAGILLFLNALKSGSTKSWLGEDTLSLLRNSGQVELAQKLSADAPLIGQQVETAQGEWRMTPLPVLYEGMLQKANLFVRDREQGGKHQDDPDREEATRFKLEVEMSRDGDMQFDGLVKKHHFDLVVRSRNNLPRYMHQKISDIFYAANDATGYAGRISFEVSNQWEKLSEISDRNIASIHQSTLA</sequence>
<evidence type="ECO:0000256" key="1">
    <source>
        <dbReference type="SAM" id="MobiDB-lite"/>
    </source>
</evidence>
<reference evidence="2" key="1">
    <citation type="submission" date="2022-12" db="EMBL/GenBank/DDBJ databases">
        <title>Bacterial isolates from different developmental stages of Nematostella vectensis.</title>
        <authorList>
            <person name="Fraune S."/>
        </authorList>
    </citation>
    <scope>NUCLEOTIDE SEQUENCE</scope>
    <source>
        <strain evidence="2">G21630-S1</strain>
    </source>
</reference>
<dbReference type="EMBL" id="JAPWGY010000002">
    <property type="protein sequence ID" value="MCZ4280532.1"/>
    <property type="molecule type" value="Genomic_DNA"/>
</dbReference>
<dbReference type="RefSeq" id="WP_269422724.1">
    <property type="nucleotide sequence ID" value="NZ_JAPWGY010000002.1"/>
</dbReference>
<organism evidence="2 3">
    <name type="scientific">Kiloniella laminariae</name>
    <dbReference type="NCBI Taxonomy" id="454162"/>
    <lineage>
        <taxon>Bacteria</taxon>
        <taxon>Pseudomonadati</taxon>
        <taxon>Pseudomonadota</taxon>
        <taxon>Alphaproteobacteria</taxon>
        <taxon>Rhodospirillales</taxon>
        <taxon>Kiloniellaceae</taxon>
        <taxon>Kiloniella</taxon>
    </lineage>
</organism>
<feature type="region of interest" description="Disordered" evidence="1">
    <location>
        <begin position="162"/>
        <end position="211"/>
    </location>
</feature>
<feature type="compositionally biased region" description="Low complexity" evidence="1">
    <location>
        <begin position="169"/>
        <end position="211"/>
    </location>
</feature>
<comment type="caution">
    <text evidence="2">The sequence shown here is derived from an EMBL/GenBank/DDBJ whole genome shotgun (WGS) entry which is preliminary data.</text>
</comment>
<protein>
    <recommendedName>
        <fullName evidence="4">Flagellar hook-length control protein-like C-terminal domain-containing protein</fullName>
    </recommendedName>
</protein>
<dbReference type="Proteomes" id="UP001069802">
    <property type="component" value="Unassembled WGS sequence"/>
</dbReference>
<name>A0ABT4LHG0_9PROT</name>
<keyword evidence="3" id="KW-1185">Reference proteome</keyword>
<accession>A0ABT4LHG0</accession>